<feature type="transmembrane region" description="Helical" evidence="4">
    <location>
        <begin position="74"/>
        <end position="97"/>
    </location>
</feature>
<keyword evidence="7" id="KW-1185">Reference proteome</keyword>
<evidence type="ECO:0000313" key="6">
    <source>
        <dbReference type="EMBL" id="MBB5201051.1"/>
    </source>
</evidence>
<dbReference type="InterPro" id="IPR020846">
    <property type="entry name" value="MFS_dom"/>
</dbReference>
<dbReference type="Pfam" id="PF06779">
    <property type="entry name" value="MFS_4"/>
    <property type="match status" value="1"/>
</dbReference>
<dbReference type="EMBL" id="JACHHQ010000006">
    <property type="protein sequence ID" value="MBB5201051.1"/>
    <property type="molecule type" value="Genomic_DNA"/>
</dbReference>
<dbReference type="InterPro" id="IPR010645">
    <property type="entry name" value="MFS_4"/>
</dbReference>
<feature type="transmembrane region" description="Helical" evidence="4">
    <location>
        <begin position="301"/>
        <end position="323"/>
    </location>
</feature>
<dbReference type="Proteomes" id="UP000571084">
    <property type="component" value="Unassembled WGS sequence"/>
</dbReference>
<dbReference type="PANTHER" id="PTHR23537">
    <property type="match status" value="1"/>
</dbReference>
<evidence type="ECO:0000256" key="3">
    <source>
        <dbReference type="ARBA" id="ARBA00023136"/>
    </source>
</evidence>
<feature type="domain" description="Major facilitator superfamily (MFS) profile" evidence="5">
    <location>
        <begin position="8"/>
        <end position="390"/>
    </location>
</feature>
<sequence>MRHPILIAVFLSFGAAVALGLSRFSYGLLLLPMRADLGWSYLLAGAMNTGNAFGYFLGALVTPSIIRRVGPQRLMIIGAVLTGAFMLLSGFVTHAGVLLFQRVLAGISSAFIFIAGGVLAAHLGALRGKQVGLLLGLYYGGTGVGIVLSAIVVPITLTAAQIHGASHAWQWAWYALGAICFLATLLMRFATSSIPQTSQLKGGHDHFKVRLFGFGLTSYFLFGVGYIGYMTFIVALLKEQGMRPSMITLFYTALGIAVMASSFIWARMLDYFKGGQTLAILNGLLGVATLLPVLTVSTPVLFISGILFGGVFLSVVSSATALVRHNLPSAAWSAGISVFTIAFALGQIAGPTVTGWIADGPGGLATGFVFSALVLFAGAALALCQRALLPITDAVLCD</sequence>
<keyword evidence="2 4" id="KW-1133">Transmembrane helix</keyword>
<dbReference type="Gene3D" id="1.20.1250.20">
    <property type="entry name" value="MFS general substrate transporter like domains"/>
    <property type="match status" value="2"/>
</dbReference>
<evidence type="ECO:0000256" key="4">
    <source>
        <dbReference type="SAM" id="Phobius"/>
    </source>
</evidence>
<evidence type="ECO:0000313" key="7">
    <source>
        <dbReference type="Proteomes" id="UP000571084"/>
    </source>
</evidence>
<reference evidence="6 7" key="1">
    <citation type="submission" date="2020-08" db="EMBL/GenBank/DDBJ databases">
        <title>Genomic Encyclopedia of Type Strains, Phase IV (KMG-IV): sequencing the most valuable type-strain genomes for metagenomic binning, comparative biology and taxonomic classification.</title>
        <authorList>
            <person name="Goeker M."/>
        </authorList>
    </citation>
    <scope>NUCLEOTIDE SEQUENCE [LARGE SCALE GENOMIC DNA]</scope>
    <source>
        <strain evidence="6 7">DSM 23240</strain>
    </source>
</reference>
<feature type="transmembrane region" description="Helical" evidence="4">
    <location>
        <begin position="42"/>
        <end position="62"/>
    </location>
</feature>
<dbReference type="PROSITE" id="PS50850">
    <property type="entry name" value="MFS"/>
    <property type="match status" value="1"/>
</dbReference>
<feature type="transmembrane region" description="Helical" evidence="4">
    <location>
        <begin position="278"/>
        <end position="295"/>
    </location>
</feature>
<dbReference type="GO" id="GO:0022857">
    <property type="term" value="F:transmembrane transporter activity"/>
    <property type="evidence" value="ECO:0007669"/>
    <property type="project" value="InterPro"/>
</dbReference>
<protein>
    <submittedName>
        <fullName evidence="6">Putative MFS family arabinose efflux permease</fullName>
    </submittedName>
</protein>
<dbReference type="SUPFAM" id="SSF103473">
    <property type="entry name" value="MFS general substrate transporter"/>
    <property type="match status" value="1"/>
</dbReference>
<dbReference type="InterPro" id="IPR036259">
    <property type="entry name" value="MFS_trans_sf"/>
</dbReference>
<dbReference type="GO" id="GO:0005886">
    <property type="term" value="C:plasma membrane"/>
    <property type="evidence" value="ECO:0007669"/>
    <property type="project" value="TreeGrafter"/>
</dbReference>
<keyword evidence="1 4" id="KW-0812">Transmembrane</keyword>
<comment type="caution">
    <text evidence="6">The sequence shown here is derived from an EMBL/GenBank/DDBJ whole genome shotgun (WGS) entry which is preliminary data.</text>
</comment>
<feature type="transmembrane region" description="Helical" evidence="4">
    <location>
        <begin position="330"/>
        <end position="350"/>
    </location>
</feature>
<feature type="transmembrane region" description="Helical" evidence="4">
    <location>
        <begin position="211"/>
        <end position="237"/>
    </location>
</feature>
<dbReference type="PANTHER" id="PTHR23537:SF1">
    <property type="entry name" value="SUGAR TRANSPORTER"/>
    <property type="match status" value="1"/>
</dbReference>
<proteinExistence type="predicted"/>
<organism evidence="6 7">
    <name type="scientific">Glaciimonas immobilis</name>
    <dbReference type="NCBI Taxonomy" id="728004"/>
    <lineage>
        <taxon>Bacteria</taxon>
        <taxon>Pseudomonadati</taxon>
        <taxon>Pseudomonadota</taxon>
        <taxon>Betaproteobacteria</taxon>
        <taxon>Burkholderiales</taxon>
        <taxon>Oxalobacteraceae</taxon>
        <taxon>Glaciimonas</taxon>
    </lineage>
</organism>
<feature type="transmembrane region" description="Helical" evidence="4">
    <location>
        <begin position="362"/>
        <end position="384"/>
    </location>
</feature>
<evidence type="ECO:0000259" key="5">
    <source>
        <dbReference type="PROSITE" id="PS50850"/>
    </source>
</evidence>
<feature type="transmembrane region" description="Helical" evidence="4">
    <location>
        <begin position="171"/>
        <end position="190"/>
    </location>
</feature>
<gene>
    <name evidence="6" type="ORF">HNR39_002900</name>
</gene>
<feature type="transmembrane region" description="Helical" evidence="4">
    <location>
        <begin position="249"/>
        <end position="266"/>
    </location>
</feature>
<dbReference type="AlphaFoldDB" id="A0A840RWW9"/>
<keyword evidence="3 4" id="KW-0472">Membrane</keyword>
<feature type="transmembrane region" description="Helical" evidence="4">
    <location>
        <begin position="137"/>
        <end position="159"/>
    </location>
</feature>
<accession>A0A840RWW9</accession>
<dbReference type="RefSeq" id="WP_168056808.1">
    <property type="nucleotide sequence ID" value="NZ_JAAOZT010000012.1"/>
</dbReference>
<evidence type="ECO:0000256" key="1">
    <source>
        <dbReference type="ARBA" id="ARBA00022692"/>
    </source>
</evidence>
<feature type="transmembrane region" description="Helical" evidence="4">
    <location>
        <begin position="103"/>
        <end position="125"/>
    </location>
</feature>
<evidence type="ECO:0000256" key="2">
    <source>
        <dbReference type="ARBA" id="ARBA00022989"/>
    </source>
</evidence>
<name>A0A840RWW9_9BURK</name>